<feature type="transmembrane region" description="Helical" evidence="7">
    <location>
        <begin position="203"/>
        <end position="221"/>
    </location>
</feature>
<name>A0A316FX81_9GAMM</name>
<dbReference type="InterPro" id="IPR017039">
    <property type="entry name" value="Virul_fac_BrkB"/>
</dbReference>
<dbReference type="NCBIfam" id="TIGR00765">
    <property type="entry name" value="yihY_not_rbn"/>
    <property type="match status" value="1"/>
</dbReference>
<evidence type="ECO:0000313" key="9">
    <source>
        <dbReference type="Proteomes" id="UP000245790"/>
    </source>
</evidence>
<evidence type="ECO:0000256" key="6">
    <source>
        <dbReference type="ARBA" id="ARBA00023136"/>
    </source>
</evidence>
<dbReference type="Pfam" id="PF03631">
    <property type="entry name" value="Virul_fac_BrkB"/>
    <property type="match status" value="1"/>
</dbReference>
<keyword evidence="4 7" id="KW-0812">Transmembrane</keyword>
<evidence type="ECO:0000256" key="3">
    <source>
        <dbReference type="ARBA" id="ARBA00022519"/>
    </source>
</evidence>
<feature type="transmembrane region" description="Helical" evidence="7">
    <location>
        <begin position="133"/>
        <end position="158"/>
    </location>
</feature>
<evidence type="ECO:0000256" key="4">
    <source>
        <dbReference type="ARBA" id="ARBA00022692"/>
    </source>
</evidence>
<dbReference type="HAMAP" id="MF_00672">
    <property type="entry name" value="UPF0761"/>
    <property type="match status" value="1"/>
</dbReference>
<keyword evidence="2 7" id="KW-1003">Cell membrane</keyword>
<reference evidence="8 9" key="1">
    <citation type="submission" date="2018-05" db="EMBL/GenBank/DDBJ databases">
        <title>Genomic Encyclopedia of Type Strains, Phase IV (KMG-IV): sequencing the most valuable type-strain genomes for metagenomic binning, comparative biology and taxonomic classification.</title>
        <authorList>
            <person name="Goeker M."/>
        </authorList>
    </citation>
    <scope>NUCLEOTIDE SEQUENCE [LARGE SCALE GENOMIC DNA]</scope>
    <source>
        <strain evidence="8 9">DSM 25350</strain>
    </source>
</reference>
<keyword evidence="3" id="KW-0997">Cell inner membrane</keyword>
<keyword evidence="5 7" id="KW-1133">Transmembrane helix</keyword>
<dbReference type="AlphaFoldDB" id="A0A316FX81"/>
<comment type="subcellular location">
    <subcellularLocation>
        <location evidence="1 7">Cell membrane</location>
        <topology evidence="1 7">Multi-pass membrane protein</topology>
    </subcellularLocation>
</comment>
<dbReference type="GO" id="GO:0005886">
    <property type="term" value="C:plasma membrane"/>
    <property type="evidence" value="ECO:0007669"/>
    <property type="project" value="UniProtKB-SubCell"/>
</dbReference>
<gene>
    <name evidence="8" type="ORF">C8D97_103261</name>
</gene>
<dbReference type="PANTHER" id="PTHR30213">
    <property type="entry name" value="INNER MEMBRANE PROTEIN YHJD"/>
    <property type="match status" value="1"/>
</dbReference>
<keyword evidence="9" id="KW-1185">Reference proteome</keyword>
<dbReference type="EMBL" id="QGGU01000003">
    <property type="protein sequence ID" value="PWK53434.1"/>
    <property type="molecule type" value="Genomic_DNA"/>
</dbReference>
<dbReference type="Proteomes" id="UP000245790">
    <property type="component" value="Unassembled WGS sequence"/>
</dbReference>
<accession>A0A316FX81</accession>
<evidence type="ECO:0000256" key="7">
    <source>
        <dbReference type="HAMAP-Rule" id="MF_00672"/>
    </source>
</evidence>
<evidence type="ECO:0000256" key="5">
    <source>
        <dbReference type="ARBA" id="ARBA00022989"/>
    </source>
</evidence>
<evidence type="ECO:0000313" key="8">
    <source>
        <dbReference type="EMBL" id="PWK53434.1"/>
    </source>
</evidence>
<protein>
    <recommendedName>
        <fullName evidence="7">UPF0761 membrane protein C8D97_103261</fullName>
    </recommendedName>
</protein>
<comment type="similarity">
    <text evidence="7">Belongs to the UPF0761 family.</text>
</comment>
<dbReference type="RefSeq" id="WP_109762695.1">
    <property type="nucleotide sequence ID" value="NZ_QGGU01000003.1"/>
</dbReference>
<comment type="caution">
    <text evidence="8">The sequence shown here is derived from an EMBL/GenBank/DDBJ whole genome shotgun (WGS) entry which is preliminary data.</text>
</comment>
<feature type="transmembrane region" description="Helical" evidence="7">
    <location>
        <begin position="27"/>
        <end position="53"/>
    </location>
</feature>
<evidence type="ECO:0000256" key="2">
    <source>
        <dbReference type="ARBA" id="ARBA00022475"/>
    </source>
</evidence>
<sequence length="402" mass="45133">MEEKLHWFKQFIFFVFERFEKDRCRSVAAELTVTSLLSLIPFLTVVLALLSLFPQIQAMEADVQQFIFQNLLPESGDNVRNFINKAVTNTQGLTTIGAVFLLVTSMMLMRTIDQSFNRIWQVRKKNSPVRVFLVYWAVLTMGPLLLALSLGLSSYFASLPLVSDVVKKQVGFLSFLVPLLMAFIAFTVMFLAVPNRPVKIRHAAIAGIITATAFEILKWGFGLFVKQFSTYQLIYGALASVPLFLIWMQTSWMILLIGAEICHALGVFQPEDRKEASHHFILAARILKLLVNAQANRQVVTMKTIQNEISHVQMDNLMDVVEKLEKAKLIMELDAGGYSLAGDSQSYQLAEIFKAGIQELPGEAALESLKKIDPELSERIAEGREVLLKKLSDPLVAESNQG</sequence>
<feature type="transmembrane region" description="Helical" evidence="7">
    <location>
        <begin position="233"/>
        <end position="257"/>
    </location>
</feature>
<evidence type="ECO:0000256" key="1">
    <source>
        <dbReference type="ARBA" id="ARBA00004651"/>
    </source>
</evidence>
<dbReference type="PANTHER" id="PTHR30213:SF0">
    <property type="entry name" value="UPF0761 MEMBRANE PROTEIN YIHY"/>
    <property type="match status" value="1"/>
</dbReference>
<feature type="transmembrane region" description="Helical" evidence="7">
    <location>
        <begin position="170"/>
        <end position="191"/>
    </location>
</feature>
<organism evidence="8 9">
    <name type="scientific">Pleionea mediterranea</name>
    <dbReference type="NCBI Taxonomy" id="523701"/>
    <lineage>
        <taxon>Bacteria</taxon>
        <taxon>Pseudomonadati</taxon>
        <taxon>Pseudomonadota</taxon>
        <taxon>Gammaproteobacteria</taxon>
        <taxon>Oceanospirillales</taxon>
        <taxon>Pleioneaceae</taxon>
        <taxon>Pleionea</taxon>
    </lineage>
</organism>
<feature type="transmembrane region" description="Helical" evidence="7">
    <location>
        <begin position="92"/>
        <end position="112"/>
    </location>
</feature>
<dbReference type="OrthoDB" id="9808671at2"/>
<keyword evidence="6 7" id="KW-0472">Membrane</keyword>
<dbReference type="InterPro" id="IPR023679">
    <property type="entry name" value="UPF0761_bac"/>
</dbReference>
<proteinExistence type="inferred from homology"/>